<dbReference type="GO" id="GO:0016705">
    <property type="term" value="F:oxidoreductase activity, acting on paired donors, with incorporation or reduction of molecular oxygen"/>
    <property type="evidence" value="ECO:0007669"/>
    <property type="project" value="InterPro"/>
</dbReference>
<evidence type="ECO:0000313" key="9">
    <source>
        <dbReference type="Proteomes" id="UP000325081"/>
    </source>
</evidence>
<dbReference type="Gene3D" id="1.10.630.10">
    <property type="entry name" value="Cytochrome P450"/>
    <property type="match status" value="1"/>
</dbReference>
<dbReference type="GO" id="GO:0020037">
    <property type="term" value="F:heme binding"/>
    <property type="evidence" value="ECO:0007669"/>
    <property type="project" value="InterPro"/>
</dbReference>
<dbReference type="InterPro" id="IPR001128">
    <property type="entry name" value="Cyt_P450"/>
</dbReference>
<accession>A0A5A7R9M8</accession>
<dbReference type="GO" id="GO:0005506">
    <property type="term" value="F:iron ion binding"/>
    <property type="evidence" value="ECO:0007669"/>
    <property type="project" value="InterPro"/>
</dbReference>
<dbReference type="PANTHER" id="PTHR47950:SF14">
    <property type="entry name" value="CYTOCHROME P450 76A2-LIKE ISOFORM X1"/>
    <property type="match status" value="1"/>
</dbReference>
<protein>
    <submittedName>
        <fullName evidence="8">Cytochrome P450</fullName>
    </submittedName>
</protein>
<gene>
    <name evidence="8" type="ORF">STAS_30789</name>
</gene>
<keyword evidence="3" id="KW-0349">Heme</keyword>
<reference evidence="9" key="1">
    <citation type="journal article" date="2019" name="Curr. Biol.">
        <title>Genome Sequence of Striga asiatica Provides Insight into the Evolution of Plant Parasitism.</title>
        <authorList>
            <person name="Yoshida S."/>
            <person name="Kim S."/>
            <person name="Wafula E.K."/>
            <person name="Tanskanen J."/>
            <person name="Kim Y.M."/>
            <person name="Honaas L."/>
            <person name="Yang Z."/>
            <person name="Spallek T."/>
            <person name="Conn C.E."/>
            <person name="Ichihashi Y."/>
            <person name="Cheong K."/>
            <person name="Cui S."/>
            <person name="Der J.P."/>
            <person name="Gundlach H."/>
            <person name="Jiao Y."/>
            <person name="Hori C."/>
            <person name="Ishida J.K."/>
            <person name="Kasahara H."/>
            <person name="Kiba T."/>
            <person name="Kim M.S."/>
            <person name="Koo N."/>
            <person name="Laohavisit A."/>
            <person name="Lee Y.H."/>
            <person name="Lumba S."/>
            <person name="McCourt P."/>
            <person name="Mortimer J.C."/>
            <person name="Mutuku J.M."/>
            <person name="Nomura T."/>
            <person name="Sasaki-Sekimoto Y."/>
            <person name="Seto Y."/>
            <person name="Wang Y."/>
            <person name="Wakatake T."/>
            <person name="Sakakibara H."/>
            <person name="Demura T."/>
            <person name="Yamaguchi S."/>
            <person name="Yoneyama K."/>
            <person name="Manabe R.I."/>
            <person name="Nelson D.C."/>
            <person name="Schulman A.H."/>
            <person name="Timko M.P."/>
            <person name="dePamphilis C.W."/>
            <person name="Choi D."/>
            <person name="Shirasu K."/>
        </authorList>
    </citation>
    <scope>NUCLEOTIDE SEQUENCE [LARGE SCALE GENOMIC DNA]</scope>
    <source>
        <strain evidence="9">cv. UVA1</strain>
    </source>
</reference>
<dbReference type="PRINTS" id="PR00385">
    <property type="entry name" value="P450"/>
</dbReference>
<dbReference type="OrthoDB" id="1055148at2759"/>
<dbReference type="AlphaFoldDB" id="A0A5A7R9M8"/>
<comment type="caution">
    <text evidence="8">The sequence shown here is derived from an EMBL/GenBank/DDBJ whole genome shotgun (WGS) entry which is preliminary data.</text>
</comment>
<keyword evidence="9" id="KW-1185">Reference proteome</keyword>
<evidence type="ECO:0000256" key="6">
    <source>
        <dbReference type="ARBA" id="ARBA00023004"/>
    </source>
</evidence>
<dbReference type="EMBL" id="BKCP01010515">
    <property type="protein sequence ID" value="GER53277.1"/>
    <property type="molecule type" value="Genomic_DNA"/>
</dbReference>
<organism evidence="8 9">
    <name type="scientific">Striga asiatica</name>
    <name type="common">Asiatic witchweed</name>
    <name type="synonym">Buchnera asiatica</name>
    <dbReference type="NCBI Taxonomy" id="4170"/>
    <lineage>
        <taxon>Eukaryota</taxon>
        <taxon>Viridiplantae</taxon>
        <taxon>Streptophyta</taxon>
        <taxon>Embryophyta</taxon>
        <taxon>Tracheophyta</taxon>
        <taxon>Spermatophyta</taxon>
        <taxon>Magnoliopsida</taxon>
        <taxon>eudicotyledons</taxon>
        <taxon>Gunneridae</taxon>
        <taxon>Pentapetalae</taxon>
        <taxon>asterids</taxon>
        <taxon>lamiids</taxon>
        <taxon>Lamiales</taxon>
        <taxon>Orobanchaceae</taxon>
        <taxon>Buchnereae</taxon>
        <taxon>Striga</taxon>
    </lineage>
</organism>
<evidence type="ECO:0000256" key="4">
    <source>
        <dbReference type="ARBA" id="ARBA00022723"/>
    </source>
</evidence>
<dbReference type="GO" id="GO:0016020">
    <property type="term" value="C:membrane"/>
    <property type="evidence" value="ECO:0007669"/>
    <property type="project" value="UniProtKB-SubCell"/>
</dbReference>
<dbReference type="PRINTS" id="PR00463">
    <property type="entry name" value="EP450I"/>
</dbReference>
<dbReference type="GO" id="GO:0004497">
    <property type="term" value="F:monooxygenase activity"/>
    <property type="evidence" value="ECO:0007669"/>
    <property type="project" value="UniProtKB-KW"/>
</dbReference>
<comment type="subcellular location">
    <subcellularLocation>
        <location evidence="1">Membrane</location>
        <topology evidence="1">Single-pass membrane protein</topology>
    </subcellularLocation>
</comment>
<dbReference type="Pfam" id="PF00067">
    <property type="entry name" value="p450"/>
    <property type="match status" value="1"/>
</dbReference>
<dbReference type="Proteomes" id="UP000325081">
    <property type="component" value="Unassembled WGS sequence"/>
</dbReference>
<dbReference type="InterPro" id="IPR036396">
    <property type="entry name" value="Cyt_P450_sf"/>
</dbReference>
<dbReference type="InterPro" id="IPR002401">
    <property type="entry name" value="Cyt_P450_E_grp-I"/>
</dbReference>
<evidence type="ECO:0000256" key="5">
    <source>
        <dbReference type="ARBA" id="ARBA00023002"/>
    </source>
</evidence>
<comment type="similarity">
    <text evidence="2">Belongs to the cytochrome P450 family.</text>
</comment>
<keyword evidence="7" id="KW-0503">Monooxygenase</keyword>
<keyword evidence="6" id="KW-0408">Iron</keyword>
<evidence type="ECO:0000313" key="8">
    <source>
        <dbReference type="EMBL" id="GER53277.1"/>
    </source>
</evidence>
<evidence type="ECO:0000256" key="3">
    <source>
        <dbReference type="ARBA" id="ARBA00022617"/>
    </source>
</evidence>
<keyword evidence="4" id="KW-0479">Metal-binding</keyword>
<evidence type="ECO:0000256" key="1">
    <source>
        <dbReference type="ARBA" id="ARBA00004167"/>
    </source>
</evidence>
<sequence>MPAVLLLLRRQSHPSAATSLPPGPPGWPIFGNMFELGPEPHKTIAGLKKAYGPVVSLRIGSIQTVALLDARSATELFKKHDAGFSERAITDVMRATGFERASISLSPYGPYWRTMKRIMTVDLLTQGRIGKTGPVRRRCVDDMLRWIEREAGPGRPVHVAKLVFLALFNMIGNLVLSRDLAGPETDEASEFFEALLEAIELSAQPNVVDAFPWLWWADPQGLKRKAKRGFKKMLGIVGGLVAERLRERSSMGVEGKRDFLQVLLEHRRNGEGEMGQISDHNINVIVLELFMAGTETTSSTLEWAMVELLKHPQAMTKVRDELRAVVGNKGDKFEERHVDSLPYLQAVVKETMRLHPVVPLLIPRRAVQETVFMGHRIP</sequence>
<name>A0A5A7R9M8_STRAF</name>
<proteinExistence type="inferred from homology"/>
<evidence type="ECO:0000256" key="2">
    <source>
        <dbReference type="ARBA" id="ARBA00010617"/>
    </source>
</evidence>
<keyword evidence="5" id="KW-0560">Oxidoreductase</keyword>
<dbReference type="SUPFAM" id="SSF48264">
    <property type="entry name" value="Cytochrome P450"/>
    <property type="match status" value="1"/>
</dbReference>
<evidence type="ECO:0000256" key="7">
    <source>
        <dbReference type="ARBA" id="ARBA00023033"/>
    </source>
</evidence>
<dbReference type="PANTHER" id="PTHR47950">
    <property type="entry name" value="CYTOCHROME P450, FAMILY 76, SUBFAMILY C, POLYPEPTIDE 5-RELATED"/>
    <property type="match status" value="1"/>
</dbReference>